<comment type="caution">
    <text evidence="1">The sequence shown here is derived from an EMBL/GenBank/DDBJ whole genome shotgun (WGS) entry which is preliminary data.</text>
</comment>
<name>A0A5C6EVM3_9BACT</name>
<accession>A0A5C6EVM3</accession>
<dbReference type="EMBL" id="SJPX01000003">
    <property type="protein sequence ID" value="TWU51686.1"/>
    <property type="molecule type" value="Genomic_DNA"/>
</dbReference>
<evidence type="ECO:0000313" key="2">
    <source>
        <dbReference type="Proteomes" id="UP000317977"/>
    </source>
</evidence>
<dbReference type="Proteomes" id="UP000317977">
    <property type="component" value="Unassembled WGS sequence"/>
</dbReference>
<evidence type="ECO:0000313" key="1">
    <source>
        <dbReference type="EMBL" id="TWU51686.1"/>
    </source>
</evidence>
<reference evidence="1 2" key="1">
    <citation type="submission" date="2019-02" db="EMBL/GenBank/DDBJ databases">
        <title>Deep-cultivation of Planctomycetes and their phenomic and genomic characterization uncovers novel biology.</title>
        <authorList>
            <person name="Wiegand S."/>
            <person name="Jogler M."/>
            <person name="Boedeker C."/>
            <person name="Pinto D."/>
            <person name="Vollmers J."/>
            <person name="Rivas-Marin E."/>
            <person name="Kohn T."/>
            <person name="Peeters S.H."/>
            <person name="Heuer A."/>
            <person name="Rast P."/>
            <person name="Oberbeckmann S."/>
            <person name="Bunk B."/>
            <person name="Jeske O."/>
            <person name="Meyerdierks A."/>
            <person name="Storesund J.E."/>
            <person name="Kallscheuer N."/>
            <person name="Luecker S."/>
            <person name="Lage O.M."/>
            <person name="Pohl T."/>
            <person name="Merkel B.J."/>
            <person name="Hornburger P."/>
            <person name="Mueller R.-W."/>
            <person name="Bruemmer F."/>
            <person name="Labrenz M."/>
            <person name="Spormann A.M."/>
            <person name="Op Den Camp H."/>
            <person name="Overmann J."/>
            <person name="Amann R."/>
            <person name="Jetten M.S.M."/>
            <person name="Mascher T."/>
            <person name="Medema M.H."/>
            <person name="Devos D.P."/>
            <person name="Kaster A.-K."/>
            <person name="Ovreas L."/>
            <person name="Rohde M."/>
            <person name="Galperin M.Y."/>
            <person name="Jogler C."/>
        </authorList>
    </citation>
    <scope>NUCLEOTIDE SEQUENCE [LARGE SCALE GENOMIC DNA]</scope>
    <source>
        <strain evidence="1 2">Poly59</strain>
    </source>
</reference>
<keyword evidence="2" id="KW-1185">Reference proteome</keyword>
<gene>
    <name evidence="1" type="ORF">Poly59_32810</name>
</gene>
<sequence length="72" mass="8278">MMASDAGEDDEELRHRSNRTYRRILSSLPVEVACRYGYQEKPSDRLIETLVLARSQEQWNEVVKLADALGNP</sequence>
<proteinExistence type="predicted"/>
<dbReference type="AlphaFoldDB" id="A0A5C6EVM3"/>
<organism evidence="1 2">
    <name type="scientific">Rubripirellula reticaptiva</name>
    <dbReference type="NCBI Taxonomy" id="2528013"/>
    <lineage>
        <taxon>Bacteria</taxon>
        <taxon>Pseudomonadati</taxon>
        <taxon>Planctomycetota</taxon>
        <taxon>Planctomycetia</taxon>
        <taxon>Pirellulales</taxon>
        <taxon>Pirellulaceae</taxon>
        <taxon>Rubripirellula</taxon>
    </lineage>
</organism>
<protein>
    <submittedName>
        <fullName evidence="1">Uncharacterized protein</fullName>
    </submittedName>
</protein>